<keyword evidence="2" id="KW-1185">Reference proteome</keyword>
<dbReference type="RefSeq" id="WP_092543989.1">
    <property type="nucleotide sequence ID" value="NZ_BOMJ01000039.1"/>
</dbReference>
<protein>
    <submittedName>
        <fullName evidence="1">mRNA interferase MazF</fullName>
    </submittedName>
</protein>
<dbReference type="OrthoDB" id="3216180at2"/>
<dbReference type="InterPro" id="IPR011067">
    <property type="entry name" value="Plasmid_toxin/cell-grow_inhib"/>
</dbReference>
<dbReference type="STRING" id="113562.SAMN04489716_2224"/>
<gene>
    <name evidence="1" type="ORF">SAMN04489716_2224</name>
</gene>
<dbReference type="Gene3D" id="2.30.30.110">
    <property type="match status" value="1"/>
</dbReference>
<dbReference type="AlphaFoldDB" id="A0A1H1WVQ5"/>
<dbReference type="EMBL" id="LT629758">
    <property type="protein sequence ID" value="SDT00259.1"/>
    <property type="molecule type" value="Genomic_DNA"/>
</dbReference>
<dbReference type="SUPFAM" id="SSF50118">
    <property type="entry name" value="Cell growth inhibitor/plasmid maintenance toxic component"/>
    <property type="match status" value="1"/>
</dbReference>
<evidence type="ECO:0000313" key="2">
    <source>
        <dbReference type="Proteomes" id="UP000198688"/>
    </source>
</evidence>
<accession>A0A1H1WVQ5</accession>
<name>A0A1H1WVQ5_9ACTN</name>
<organism evidence="1 2">
    <name type="scientific">Actinoplanes derwentensis</name>
    <dbReference type="NCBI Taxonomy" id="113562"/>
    <lineage>
        <taxon>Bacteria</taxon>
        <taxon>Bacillati</taxon>
        <taxon>Actinomycetota</taxon>
        <taxon>Actinomycetes</taxon>
        <taxon>Micromonosporales</taxon>
        <taxon>Micromonosporaceae</taxon>
        <taxon>Actinoplanes</taxon>
    </lineage>
</organism>
<proteinExistence type="predicted"/>
<dbReference type="Proteomes" id="UP000198688">
    <property type="component" value="Chromosome I"/>
</dbReference>
<reference evidence="1 2" key="1">
    <citation type="submission" date="2016-10" db="EMBL/GenBank/DDBJ databases">
        <authorList>
            <person name="de Groot N.N."/>
        </authorList>
    </citation>
    <scope>NUCLEOTIDE SEQUENCE [LARGE SCALE GENOMIC DNA]</scope>
    <source>
        <strain evidence="1 2">DSM 43941</strain>
    </source>
</reference>
<sequence>MERGELWWARIDEMRPVVLLTGGAGPEFCAVQVVEPATAVQRLGFVLLTGAQAIDAGERRRIVAAAGPEALPVGVEVFLGVAEGLAAPGVVRVALPRADMVFCTWQTTVGREHLVERIGVLGPAKIRELDVALELAGGGTGPV</sequence>
<evidence type="ECO:0000313" key="1">
    <source>
        <dbReference type="EMBL" id="SDT00259.1"/>
    </source>
</evidence>